<organism evidence="1 2">
    <name type="scientific">Rahnella sp. (strain Y9602)</name>
    <dbReference type="NCBI Taxonomy" id="2703885"/>
    <lineage>
        <taxon>Bacteria</taxon>
        <taxon>Pseudomonadati</taxon>
        <taxon>Pseudomonadota</taxon>
        <taxon>Gammaproteobacteria</taxon>
        <taxon>Enterobacterales</taxon>
        <taxon>Yersiniaceae</taxon>
        <taxon>Rahnella</taxon>
    </lineage>
</organism>
<evidence type="ECO:0000313" key="1">
    <source>
        <dbReference type="EMBL" id="MFD3223545.1"/>
    </source>
</evidence>
<dbReference type="RefSeq" id="WP_015689520.1">
    <property type="nucleotide sequence ID" value="NC_015061.1"/>
</dbReference>
<dbReference type="Proteomes" id="UP001598201">
    <property type="component" value="Unassembled WGS sequence"/>
</dbReference>
<gene>
    <name evidence="1" type="ORF">ACFPK4_08355</name>
</gene>
<sequence>MAIFSILLLLIFNRTAGGFKPHKGRHRVEFFIDSAQINTLFFVSEVYILESNNGFFFQQLLFVTGIAVPFAEFAIMLNSP</sequence>
<accession>A0ABW6CEB0</accession>
<proteinExistence type="predicted"/>
<reference evidence="1 2" key="1">
    <citation type="submission" date="2024-09" db="EMBL/GenBank/DDBJ databases">
        <title>Genomes of Rahnella.</title>
        <authorList>
            <person name="Mnguni F.C."/>
            <person name="Shin G.Y."/>
            <person name="Coutinho T."/>
        </authorList>
    </citation>
    <scope>NUCLEOTIDE SEQUENCE [LARGE SCALE GENOMIC DNA]</scope>
    <source>
        <strain evidence="1 2">20WA0057</strain>
    </source>
</reference>
<protein>
    <submittedName>
        <fullName evidence="1">Uncharacterized protein</fullName>
    </submittedName>
</protein>
<evidence type="ECO:0000313" key="2">
    <source>
        <dbReference type="Proteomes" id="UP001598201"/>
    </source>
</evidence>
<dbReference type="EMBL" id="JBHUCJ010000014">
    <property type="protein sequence ID" value="MFD3223545.1"/>
    <property type="molecule type" value="Genomic_DNA"/>
</dbReference>
<comment type="caution">
    <text evidence="1">The sequence shown here is derived from an EMBL/GenBank/DDBJ whole genome shotgun (WGS) entry which is preliminary data.</text>
</comment>
<name>A0ABW6CEB0_RAHSY</name>
<keyword evidence="2" id="KW-1185">Reference proteome</keyword>